<dbReference type="Pfam" id="PF01595">
    <property type="entry name" value="CNNM"/>
    <property type="match status" value="1"/>
</dbReference>
<keyword evidence="1" id="KW-0732">Signal</keyword>
<evidence type="ECO:0000256" key="1">
    <source>
        <dbReference type="SAM" id="SignalP"/>
    </source>
</evidence>
<accession>A0A514LL75</accession>
<proteinExistence type="predicted"/>
<sequence>MQPTCKWIIAIILLFIASSFFSGSETALTAANKIKIQTRAENGDKKSQKNAGYSYSIKTGYILN</sequence>
<evidence type="ECO:0000313" key="4">
    <source>
        <dbReference type="Proteomes" id="UP000319756"/>
    </source>
</evidence>
<dbReference type="Proteomes" id="UP000319756">
    <property type="component" value="Chromosome"/>
</dbReference>
<feature type="chain" id="PRO_5038605244" evidence="1">
    <location>
        <begin position="23"/>
        <end position="64"/>
    </location>
</feature>
<gene>
    <name evidence="3" type="ORF">EPH95_16710</name>
</gene>
<feature type="signal peptide" evidence="1">
    <location>
        <begin position="1"/>
        <end position="22"/>
    </location>
</feature>
<name>A0A514LL75_9BACI</name>
<dbReference type="RefSeq" id="WP_142091118.1">
    <property type="nucleotide sequence ID" value="NZ_CP035485.1"/>
</dbReference>
<protein>
    <submittedName>
        <fullName evidence="3">DUF21 domain-containing protein</fullName>
    </submittedName>
</protein>
<dbReference type="EMBL" id="CP035485">
    <property type="protein sequence ID" value="QDI92617.1"/>
    <property type="molecule type" value="Genomic_DNA"/>
</dbReference>
<evidence type="ECO:0000313" key="3">
    <source>
        <dbReference type="EMBL" id="QDI92617.1"/>
    </source>
</evidence>
<dbReference type="AlphaFoldDB" id="A0A514LL75"/>
<organism evidence="3 4">
    <name type="scientific">Salicibibacter halophilus</name>
    <dbReference type="NCBI Taxonomy" id="2502791"/>
    <lineage>
        <taxon>Bacteria</taxon>
        <taxon>Bacillati</taxon>
        <taxon>Bacillota</taxon>
        <taxon>Bacilli</taxon>
        <taxon>Bacillales</taxon>
        <taxon>Bacillaceae</taxon>
        <taxon>Salicibibacter</taxon>
    </lineage>
</organism>
<reference evidence="4" key="1">
    <citation type="submission" date="2019-01" db="EMBL/GenBank/DDBJ databases">
        <title>Genomic analysis of Salicibibacter sp. NKC3-5.</title>
        <authorList>
            <person name="Oh Y.J."/>
        </authorList>
    </citation>
    <scope>NUCLEOTIDE SEQUENCE [LARGE SCALE GENOMIC DNA]</scope>
    <source>
        <strain evidence="4">NKC3-5</strain>
    </source>
</reference>
<dbReference type="InterPro" id="IPR002550">
    <property type="entry name" value="CNNM"/>
</dbReference>
<keyword evidence="4" id="KW-1185">Reference proteome</keyword>
<evidence type="ECO:0000259" key="2">
    <source>
        <dbReference type="Pfam" id="PF01595"/>
    </source>
</evidence>
<dbReference type="KEGG" id="sale:EPH95_16710"/>
<feature type="domain" description="CNNM transmembrane" evidence="2">
    <location>
        <begin position="10"/>
        <end position="49"/>
    </location>
</feature>